<dbReference type="InterPro" id="IPR039171">
    <property type="entry name" value="Cwc2/Slt11"/>
</dbReference>
<feature type="domain" description="RING-type" evidence="6">
    <location>
        <begin position="223"/>
        <end position="264"/>
    </location>
</feature>
<comment type="caution">
    <text evidence="8">The sequence shown here is derived from an EMBL/GenBank/DDBJ whole genome shotgun (WGS) entry which is preliminary data.</text>
</comment>
<evidence type="ECO:0000259" key="6">
    <source>
        <dbReference type="PROSITE" id="PS50089"/>
    </source>
</evidence>
<dbReference type="GO" id="GO:0071007">
    <property type="term" value="C:U2-type catalytic step 2 spliceosome"/>
    <property type="evidence" value="ECO:0007669"/>
    <property type="project" value="TreeGrafter"/>
</dbReference>
<protein>
    <submittedName>
        <fullName evidence="8">Pre-mrna-splicing factor rbm22</fullName>
    </submittedName>
</protein>
<dbReference type="GO" id="GO:0017070">
    <property type="term" value="F:U6 snRNA binding"/>
    <property type="evidence" value="ECO:0007669"/>
    <property type="project" value="TreeGrafter"/>
</dbReference>
<dbReference type="InterPro" id="IPR036855">
    <property type="entry name" value="Znf_CCCH_sf"/>
</dbReference>
<proteinExistence type="predicted"/>
<feature type="domain" description="C3H1-type" evidence="7">
    <location>
        <begin position="369"/>
        <end position="396"/>
    </location>
</feature>
<dbReference type="GO" id="GO:0000974">
    <property type="term" value="C:Prp19 complex"/>
    <property type="evidence" value="ECO:0007669"/>
    <property type="project" value="TreeGrafter"/>
</dbReference>
<sequence length="423" mass="49557">MEIKHEIDCEVVVATIDKEDYKIICESDEPEVIIKFRLNFEYHVVEVVLEEIVGSPIEPRVFIYEKDREISFKKLVDIEQLEKCVWDTISSTSCVFCETNFDEGLHQQVMDKLKHKKFMAYRDVAKIDVIVEMVVRHYNINDITTDTDIRLAQNNGFEEEEEEEVSYNVEFDHDGIEEEIVADIQTESMQEGYQTTKSGASRVSIDALESRILKSEESIEDICTICRDEFFAGEEIKEMPCSHIYHANCILHWLENWHICPLCRFELPKEEEIANDDESEYMEEFEDFEEDDDESEYMEEFEDFECSLDTALAINSNDSIPRSEVNREYFAKEHDRRARAGIDYESSFGKARPNETILKLRRTTAYYKRNRAHVCSFYVRGECTRGAECPYQHEMTVTGELSLQNIKDLYYGNNNPCCVETSE</sequence>
<keyword evidence="2 5" id="KW-0863">Zinc-finger</keyword>
<dbReference type="InterPro" id="IPR001841">
    <property type="entry name" value="Znf_RING"/>
</dbReference>
<evidence type="ECO:0000256" key="1">
    <source>
        <dbReference type="ARBA" id="ARBA00022723"/>
    </source>
</evidence>
<dbReference type="InterPro" id="IPR013083">
    <property type="entry name" value="Znf_RING/FYVE/PHD"/>
</dbReference>
<dbReference type="PROSITE" id="PS50103">
    <property type="entry name" value="ZF_C3H1"/>
    <property type="match status" value="1"/>
</dbReference>
<keyword evidence="4" id="KW-0694">RNA-binding</keyword>
<dbReference type="Pfam" id="PF13639">
    <property type="entry name" value="zf-RING_2"/>
    <property type="match status" value="1"/>
</dbReference>
<dbReference type="PANTHER" id="PTHR14089">
    <property type="entry name" value="PRE-MRNA-SPLICING FACTOR RBM22"/>
    <property type="match status" value="1"/>
</dbReference>
<dbReference type="Gene3D" id="4.10.1000.10">
    <property type="entry name" value="Zinc finger, CCCH-type"/>
    <property type="match status" value="1"/>
</dbReference>
<evidence type="ECO:0000313" key="8">
    <source>
        <dbReference type="EMBL" id="KAF5183071.1"/>
    </source>
</evidence>
<dbReference type="Proteomes" id="UP000554482">
    <property type="component" value="Unassembled WGS sequence"/>
</dbReference>
<evidence type="ECO:0000259" key="7">
    <source>
        <dbReference type="PROSITE" id="PS50103"/>
    </source>
</evidence>
<reference evidence="8 9" key="1">
    <citation type="submission" date="2020-06" db="EMBL/GenBank/DDBJ databases">
        <title>Transcriptomic and genomic resources for Thalictrum thalictroides and T. hernandezii: Facilitating candidate gene discovery in an emerging model plant lineage.</title>
        <authorList>
            <person name="Arias T."/>
            <person name="Riano-Pachon D.M."/>
            <person name="Di Stilio V.S."/>
        </authorList>
    </citation>
    <scope>NUCLEOTIDE SEQUENCE [LARGE SCALE GENOMIC DNA]</scope>
    <source>
        <strain evidence="9">cv. WT478/WT964</strain>
        <tissue evidence="8">Leaves</tissue>
    </source>
</reference>
<dbReference type="EMBL" id="JABWDY010033971">
    <property type="protein sequence ID" value="KAF5183071.1"/>
    <property type="molecule type" value="Genomic_DNA"/>
</dbReference>
<keyword evidence="3 5" id="KW-0862">Zinc</keyword>
<dbReference type="AlphaFoldDB" id="A0A7J6VEE4"/>
<dbReference type="SUPFAM" id="SSF57850">
    <property type="entry name" value="RING/U-box"/>
    <property type="match status" value="1"/>
</dbReference>
<dbReference type="GO" id="GO:0036002">
    <property type="term" value="F:pre-mRNA binding"/>
    <property type="evidence" value="ECO:0007669"/>
    <property type="project" value="TreeGrafter"/>
</dbReference>
<dbReference type="PANTHER" id="PTHR14089:SF6">
    <property type="entry name" value="PRE-MRNA-SPLICING FACTOR RBM22"/>
    <property type="match status" value="1"/>
</dbReference>
<evidence type="ECO:0000256" key="4">
    <source>
        <dbReference type="ARBA" id="ARBA00022884"/>
    </source>
</evidence>
<dbReference type="PROSITE" id="PS50089">
    <property type="entry name" value="ZF_RING_2"/>
    <property type="match status" value="1"/>
</dbReference>
<evidence type="ECO:0000256" key="3">
    <source>
        <dbReference type="ARBA" id="ARBA00022833"/>
    </source>
</evidence>
<dbReference type="SMART" id="SM00184">
    <property type="entry name" value="RING"/>
    <property type="match status" value="1"/>
</dbReference>
<keyword evidence="1 5" id="KW-0479">Metal-binding</keyword>
<dbReference type="GO" id="GO:0071006">
    <property type="term" value="C:U2-type catalytic step 1 spliceosome"/>
    <property type="evidence" value="ECO:0007669"/>
    <property type="project" value="TreeGrafter"/>
</dbReference>
<dbReference type="SUPFAM" id="SSF90229">
    <property type="entry name" value="CCCH zinc finger"/>
    <property type="match status" value="1"/>
</dbReference>
<dbReference type="InterPro" id="IPR000571">
    <property type="entry name" value="Znf_CCCH"/>
</dbReference>
<name>A0A7J6VEE4_THATH</name>
<dbReference type="GO" id="GO:0008270">
    <property type="term" value="F:zinc ion binding"/>
    <property type="evidence" value="ECO:0007669"/>
    <property type="project" value="UniProtKB-KW"/>
</dbReference>
<evidence type="ECO:0000256" key="2">
    <source>
        <dbReference type="ARBA" id="ARBA00022771"/>
    </source>
</evidence>
<evidence type="ECO:0000256" key="5">
    <source>
        <dbReference type="PROSITE-ProRule" id="PRU00723"/>
    </source>
</evidence>
<organism evidence="8 9">
    <name type="scientific">Thalictrum thalictroides</name>
    <name type="common">Rue-anemone</name>
    <name type="synonym">Anemone thalictroides</name>
    <dbReference type="NCBI Taxonomy" id="46969"/>
    <lineage>
        <taxon>Eukaryota</taxon>
        <taxon>Viridiplantae</taxon>
        <taxon>Streptophyta</taxon>
        <taxon>Embryophyta</taxon>
        <taxon>Tracheophyta</taxon>
        <taxon>Spermatophyta</taxon>
        <taxon>Magnoliopsida</taxon>
        <taxon>Ranunculales</taxon>
        <taxon>Ranunculaceae</taxon>
        <taxon>Thalictroideae</taxon>
        <taxon>Thalictrum</taxon>
    </lineage>
</organism>
<keyword evidence="9" id="KW-1185">Reference proteome</keyword>
<dbReference type="SMART" id="SM00356">
    <property type="entry name" value="ZnF_C3H1"/>
    <property type="match status" value="1"/>
</dbReference>
<evidence type="ECO:0000313" key="9">
    <source>
        <dbReference type="Proteomes" id="UP000554482"/>
    </source>
</evidence>
<gene>
    <name evidence="8" type="ORF">FRX31_027342</name>
</gene>
<dbReference type="Gene3D" id="3.30.40.10">
    <property type="entry name" value="Zinc/RING finger domain, C3HC4 (zinc finger)"/>
    <property type="match status" value="1"/>
</dbReference>
<accession>A0A7J6VEE4</accession>
<dbReference type="OrthoDB" id="4348522at2759"/>
<feature type="zinc finger region" description="C3H1-type" evidence="5">
    <location>
        <begin position="369"/>
        <end position="396"/>
    </location>
</feature>